<evidence type="ECO:0000313" key="2">
    <source>
        <dbReference type="Proteomes" id="UP001596445"/>
    </source>
</evidence>
<protein>
    <submittedName>
        <fullName evidence="1">Uncharacterized protein</fullName>
    </submittedName>
</protein>
<proteinExistence type="predicted"/>
<keyword evidence="2" id="KW-1185">Reference proteome</keyword>
<dbReference type="AlphaFoldDB" id="A0ABD5W2W1"/>
<gene>
    <name evidence="1" type="ORF">ACFQQG_18935</name>
</gene>
<name>A0ABD5W2W1_9EURY</name>
<dbReference type="Proteomes" id="UP001596445">
    <property type="component" value="Unassembled WGS sequence"/>
</dbReference>
<evidence type="ECO:0000313" key="1">
    <source>
        <dbReference type="EMBL" id="MFC7059900.1"/>
    </source>
</evidence>
<accession>A0ABD5W2W1</accession>
<sequence>MADLDESDCEEWANRLGEWDDNIRRFTGRPTLAVAADAARQGWDDEPLQQALAGNLGDGELDVDEPMYIDGLTTSRLSVLERQERTDEYLNLAKAAGKSQSYVKMLAQEGEIDQTVDTAIETLSRPQPLLEVARTLRENGHPGAAVQVAEHGLTVEGYHRDTLAEWLRDRAVSMNKDDLALRAAITAFEESPSVNTYQAVEELAEDWEGVRANLLASLRRQNPSSGHAAEVFLQEGLYDDAIDVADRSGRSSVIETVVTAVTAERPQWVISTCKSQADPIIEQGKHDNYRTAVRWLRRAGEAAQAADELSEWREYVETIRDDHYQKYKLRPMLEDLLEEF</sequence>
<dbReference type="EMBL" id="JBHSZI010000004">
    <property type="protein sequence ID" value="MFC7059900.1"/>
    <property type="molecule type" value="Genomic_DNA"/>
</dbReference>
<reference evidence="1 2" key="1">
    <citation type="journal article" date="2019" name="Int. J. Syst. Evol. Microbiol.">
        <title>The Global Catalogue of Microorganisms (GCM) 10K type strain sequencing project: providing services to taxonomists for standard genome sequencing and annotation.</title>
        <authorList>
            <consortium name="The Broad Institute Genomics Platform"/>
            <consortium name="The Broad Institute Genome Sequencing Center for Infectious Disease"/>
            <person name="Wu L."/>
            <person name="Ma J."/>
        </authorList>
    </citation>
    <scope>NUCLEOTIDE SEQUENCE [LARGE SCALE GENOMIC DNA]</scope>
    <source>
        <strain evidence="1 2">JCM 30072</strain>
    </source>
</reference>
<organism evidence="1 2">
    <name type="scientific">Halovenus salina</name>
    <dbReference type="NCBI Taxonomy" id="1510225"/>
    <lineage>
        <taxon>Archaea</taxon>
        <taxon>Methanobacteriati</taxon>
        <taxon>Methanobacteriota</taxon>
        <taxon>Stenosarchaea group</taxon>
        <taxon>Halobacteria</taxon>
        <taxon>Halobacteriales</taxon>
        <taxon>Haloarculaceae</taxon>
        <taxon>Halovenus</taxon>
    </lineage>
</organism>
<dbReference type="RefSeq" id="WP_382187276.1">
    <property type="nucleotide sequence ID" value="NZ_JBHSZI010000004.1"/>
</dbReference>
<comment type="caution">
    <text evidence="1">The sequence shown here is derived from an EMBL/GenBank/DDBJ whole genome shotgun (WGS) entry which is preliminary data.</text>
</comment>